<reference evidence="3" key="1">
    <citation type="submission" date="2006-01" db="EMBL/GenBank/DDBJ databases">
        <title>Genome of the cyst-dividing bacterium Ramlibacter tataouinensis.</title>
        <authorList>
            <person name="Barakat M."/>
            <person name="Ortet P."/>
            <person name="De Luca G."/>
            <person name="Jourlin-Castelli C."/>
            <person name="Ansaldi M."/>
            <person name="Py B."/>
            <person name="Fichant G."/>
            <person name="Coutinho P."/>
            <person name="Voulhoux R."/>
            <person name="Bastien O."/>
            <person name="Roy S."/>
            <person name="Marechal E."/>
            <person name="Henrissat B."/>
            <person name="Quentin Y."/>
            <person name="Noirot P."/>
            <person name="Filloux A."/>
            <person name="Mejean V."/>
            <person name="DuBow M."/>
            <person name="Barras F."/>
            <person name="Heulin T."/>
        </authorList>
    </citation>
    <scope>NUCLEOTIDE SEQUENCE [LARGE SCALE GENOMIC DNA]</scope>
    <source>
        <strain evidence="3">ATCC BAA-407 / DSM 14655 / LMG 21543 / TTB310</strain>
    </source>
</reference>
<dbReference type="Pfam" id="PF13472">
    <property type="entry name" value="Lipase_GDSL_2"/>
    <property type="match status" value="1"/>
</dbReference>
<dbReference type="STRING" id="365046.Rta_29470"/>
<dbReference type="InterPro" id="IPR013830">
    <property type="entry name" value="SGNH_hydro"/>
</dbReference>
<dbReference type="AlphaFoldDB" id="F5Y6H6"/>
<protein>
    <recommendedName>
        <fullName evidence="1">SGNH hydrolase-type esterase domain-containing protein</fullName>
    </recommendedName>
</protein>
<evidence type="ECO:0000313" key="2">
    <source>
        <dbReference type="EMBL" id="AEG94050.1"/>
    </source>
</evidence>
<dbReference type="SUPFAM" id="SSF52266">
    <property type="entry name" value="SGNH hydrolase"/>
    <property type="match status" value="1"/>
</dbReference>
<dbReference type="HOGENOM" id="CLU_905776_0_0_4"/>
<evidence type="ECO:0000313" key="3">
    <source>
        <dbReference type="Proteomes" id="UP000008385"/>
    </source>
</evidence>
<dbReference type="InterPro" id="IPR036514">
    <property type="entry name" value="SGNH_hydro_sf"/>
</dbReference>
<evidence type="ECO:0000259" key="1">
    <source>
        <dbReference type="Pfam" id="PF13472"/>
    </source>
</evidence>
<organism evidence="2 3">
    <name type="scientific">Ramlibacter tataouinensis (strain ATCC BAA-407 / DSM 14655 / LMG 21543 / TTB310)</name>
    <dbReference type="NCBI Taxonomy" id="365046"/>
    <lineage>
        <taxon>Bacteria</taxon>
        <taxon>Pseudomonadati</taxon>
        <taxon>Pseudomonadota</taxon>
        <taxon>Betaproteobacteria</taxon>
        <taxon>Burkholderiales</taxon>
        <taxon>Comamonadaceae</taxon>
        <taxon>Ramlibacter</taxon>
    </lineage>
</organism>
<keyword evidence="3" id="KW-1185">Reference proteome</keyword>
<accession>F5Y6H6</accession>
<dbReference type="PATRIC" id="fig|365046.3.peg.3018"/>
<proteinExistence type="predicted"/>
<dbReference type="GO" id="GO:0016788">
    <property type="term" value="F:hydrolase activity, acting on ester bonds"/>
    <property type="evidence" value="ECO:0007669"/>
    <property type="project" value="UniProtKB-ARBA"/>
</dbReference>
<dbReference type="Proteomes" id="UP000008385">
    <property type="component" value="Chromosome"/>
</dbReference>
<dbReference type="Gene3D" id="3.40.50.1110">
    <property type="entry name" value="SGNH hydrolase"/>
    <property type="match status" value="1"/>
</dbReference>
<dbReference type="CDD" id="cd00229">
    <property type="entry name" value="SGNH_hydrolase"/>
    <property type="match status" value="1"/>
</dbReference>
<dbReference type="KEGG" id="rta:Rta_29470"/>
<reference evidence="2 3" key="2">
    <citation type="journal article" date="2011" name="PLoS ONE">
        <title>The Cyst-Dividing Bacterium Ramlibacter tataouinensis TTB310 Genome Reveals a Well-Stocked Toolbox for Adaptation to a Desert Environment.</title>
        <authorList>
            <person name="De Luca G."/>
            <person name="Barakat M."/>
            <person name="Ortet P."/>
            <person name="Fochesato S."/>
            <person name="Jourlin-Castelli C."/>
            <person name="Ansaldi M."/>
            <person name="Py B."/>
            <person name="Fichant G."/>
            <person name="Coutinho P.M."/>
            <person name="Voulhoux R."/>
            <person name="Bastien O."/>
            <person name="Marechal E."/>
            <person name="Henrissat B."/>
            <person name="Quentin Y."/>
            <person name="Noirot P."/>
            <person name="Filloux A."/>
            <person name="Mejean V."/>
            <person name="Dubow M.S."/>
            <person name="Barras F."/>
            <person name="Barbe V."/>
            <person name="Weissenbach J."/>
            <person name="Mihalcescu I."/>
            <person name="Vermeglio A."/>
            <person name="Achouak W."/>
            <person name="Heulin T."/>
        </authorList>
    </citation>
    <scope>NUCLEOTIDE SEQUENCE [LARGE SCALE GENOMIC DNA]</scope>
    <source>
        <strain evidence="3">ATCC BAA-407 / DSM 14655 / LMG 21543 / TTB310</strain>
    </source>
</reference>
<name>F5Y6H6_RAMTT</name>
<gene>
    <name evidence="2" type="ordered locus">Rta_29470</name>
</gene>
<dbReference type="RefSeq" id="WP_013902281.1">
    <property type="nucleotide sequence ID" value="NC_015677.1"/>
</dbReference>
<feature type="domain" description="SGNH hydrolase-type esterase" evidence="1">
    <location>
        <begin position="24"/>
        <end position="244"/>
    </location>
</feature>
<dbReference type="eggNOG" id="COG2755">
    <property type="taxonomic scope" value="Bacteria"/>
</dbReference>
<dbReference type="EMBL" id="CP000245">
    <property type="protein sequence ID" value="AEG94050.1"/>
    <property type="molecule type" value="Genomic_DNA"/>
</dbReference>
<sequence length="262" mass="29543">MSVNYFWDERLMNETESRAPTILAIGDSWFWYPFYGGSLINYLGQAVKSKDHFIFAIGMNGAEAYDYIDGKYARQVREALKGYRNKLKAVFISGGGNDFAGFADLRPLLKSDCSQEDDPQACFAAKPGLDEFFAAVDDHYRRLVGLIHASTRSDCVVVMHTYDYAIPNGRGVFGDSWLKPALDDAKVKPHLQQECVKLLIDRFAEVLESICESDPEHFRLVDSRGTLAPEHWANELHPTPQGFQKLVKDQWRPVLQEAGLAA</sequence>